<dbReference type="AlphaFoldDB" id="Q3IGH1"/>
<evidence type="ECO:0000313" key="6">
    <source>
        <dbReference type="EMBL" id="CAI86564.1"/>
    </source>
</evidence>
<evidence type="ECO:0000256" key="4">
    <source>
        <dbReference type="PROSITE-ProRule" id="PRU00335"/>
    </source>
</evidence>
<dbReference type="Gene3D" id="1.10.357.10">
    <property type="entry name" value="Tetracycline Repressor, domain 2"/>
    <property type="match status" value="1"/>
</dbReference>
<evidence type="ECO:0000256" key="1">
    <source>
        <dbReference type="ARBA" id="ARBA00023015"/>
    </source>
</evidence>
<dbReference type="EMBL" id="CR954246">
    <property type="protein sequence ID" value="CAI86564.1"/>
    <property type="molecule type" value="Genomic_DNA"/>
</dbReference>
<dbReference type="eggNOG" id="COG1309">
    <property type="taxonomic scope" value="Bacteria"/>
</dbReference>
<dbReference type="InterPro" id="IPR009057">
    <property type="entry name" value="Homeodomain-like_sf"/>
</dbReference>
<reference evidence="6 7" key="1">
    <citation type="journal article" date="2005" name="Genome Res.">
        <title>Coping with cold: the genome of the versatile marine Antarctica bacterium Pseudoalteromonas haloplanktis TAC125.</title>
        <authorList>
            <person name="Medigue C."/>
            <person name="Krin E."/>
            <person name="Pascal G."/>
            <person name="Barbe V."/>
            <person name="Bernsel A."/>
            <person name="Bertin P."/>
            <person name="Cheung F."/>
            <person name="Cruveiller S."/>
            <person name="Damico S."/>
            <person name="Duilio A."/>
            <person name="Fang G."/>
            <person name="Feller G."/>
            <person name="Mangenot S."/>
            <person name="Marino G."/>
            <person name="Nilsson J."/>
            <person name="Parilli E."/>
            <person name="Rocha E."/>
            <person name="Rouy Z."/>
            <person name="Sekowska A."/>
            <person name="Tutino M.L."/>
            <person name="Vallenet D."/>
            <person name="von Heijne G."/>
            <person name="Danchin A."/>
        </authorList>
    </citation>
    <scope>NUCLEOTIDE SEQUENCE [LARGE SCALE GENOMIC DNA]</scope>
    <source>
        <strain evidence="7">TAC 125</strain>
    </source>
</reference>
<dbReference type="KEGG" id="pha:PSHAa1489"/>
<evidence type="ECO:0000259" key="5">
    <source>
        <dbReference type="PROSITE" id="PS50977"/>
    </source>
</evidence>
<dbReference type="SUPFAM" id="SSF48498">
    <property type="entry name" value="Tetracyclin repressor-like, C-terminal domain"/>
    <property type="match status" value="1"/>
</dbReference>
<dbReference type="InterPro" id="IPR036271">
    <property type="entry name" value="Tet_transcr_reg_TetR-rel_C_sf"/>
</dbReference>
<accession>Q3IGH1</accession>
<dbReference type="PANTHER" id="PTHR47506:SF6">
    <property type="entry name" value="HTH-TYPE TRANSCRIPTIONAL REPRESSOR NEMR"/>
    <property type="match status" value="1"/>
</dbReference>
<keyword evidence="7" id="KW-1185">Reference proteome</keyword>
<feature type="domain" description="HTH tetR-type" evidence="5">
    <location>
        <begin position="35"/>
        <end position="95"/>
    </location>
</feature>
<sequence length="224" mass="25412">MLDYLKSIGLICCMNKNTPTPVRRGRPPKVARENADTKALLIRTGLETLTEFGFSATGLDTILKKAAVPKGSFYHYFKSKEAYGIALVDAYDSYFIAKLNHYLQQSDVPPLERIVNFTQSAIKGMKKYDYKRGCLVGNLNQELNHLSDEFKTRLLQSYTSWQNLVEVCLNQAKQQGTIANSVNTPLMSEYFWIGWEGAVMRAKLTKSNTPLTLYTEMFLRALLT</sequence>
<name>Q3IGH1_PSET1</name>
<dbReference type="InterPro" id="IPR011075">
    <property type="entry name" value="TetR_C"/>
</dbReference>
<dbReference type="InterPro" id="IPR001647">
    <property type="entry name" value="HTH_TetR"/>
</dbReference>
<gene>
    <name evidence="6" type="ordered locus">PSHAa1489</name>
</gene>
<dbReference type="Pfam" id="PF16925">
    <property type="entry name" value="TetR_C_13"/>
    <property type="match status" value="1"/>
</dbReference>
<evidence type="ECO:0000313" key="7">
    <source>
        <dbReference type="Proteomes" id="UP000006843"/>
    </source>
</evidence>
<dbReference type="GO" id="GO:0003677">
    <property type="term" value="F:DNA binding"/>
    <property type="evidence" value="ECO:0007669"/>
    <property type="project" value="UniProtKB-UniRule"/>
</dbReference>
<evidence type="ECO:0000256" key="2">
    <source>
        <dbReference type="ARBA" id="ARBA00023125"/>
    </source>
</evidence>
<dbReference type="Proteomes" id="UP000006843">
    <property type="component" value="Chromosome I"/>
</dbReference>
<dbReference type="HOGENOM" id="CLU_069356_28_1_6"/>
<dbReference type="PANTHER" id="PTHR47506">
    <property type="entry name" value="TRANSCRIPTIONAL REGULATORY PROTEIN"/>
    <property type="match status" value="1"/>
</dbReference>
<keyword evidence="1" id="KW-0805">Transcription regulation</keyword>
<evidence type="ECO:0000256" key="3">
    <source>
        <dbReference type="ARBA" id="ARBA00023163"/>
    </source>
</evidence>
<protein>
    <submittedName>
        <fullName evidence="6">Transcriptional regulator, TetR family</fullName>
    </submittedName>
</protein>
<dbReference type="SUPFAM" id="SSF46689">
    <property type="entry name" value="Homeodomain-like"/>
    <property type="match status" value="1"/>
</dbReference>
<dbReference type="STRING" id="326442.PSHAa1489"/>
<feature type="DNA-binding region" description="H-T-H motif" evidence="4">
    <location>
        <begin position="58"/>
        <end position="77"/>
    </location>
</feature>
<dbReference type="Pfam" id="PF00440">
    <property type="entry name" value="TetR_N"/>
    <property type="match status" value="1"/>
</dbReference>
<proteinExistence type="predicted"/>
<dbReference type="PROSITE" id="PS50977">
    <property type="entry name" value="HTH_TETR_2"/>
    <property type="match status" value="1"/>
</dbReference>
<keyword evidence="3" id="KW-0804">Transcription</keyword>
<keyword evidence="2 4" id="KW-0238">DNA-binding</keyword>
<organism evidence="6 7">
    <name type="scientific">Pseudoalteromonas translucida (strain TAC 125)</name>
    <dbReference type="NCBI Taxonomy" id="326442"/>
    <lineage>
        <taxon>Bacteria</taxon>
        <taxon>Pseudomonadati</taxon>
        <taxon>Pseudomonadota</taxon>
        <taxon>Gammaproteobacteria</taxon>
        <taxon>Alteromonadales</taxon>
        <taxon>Pseudoalteromonadaceae</taxon>
        <taxon>Pseudoalteromonas</taxon>
    </lineage>
</organism>